<evidence type="ECO:0000313" key="3">
    <source>
        <dbReference type="Proteomes" id="UP001597285"/>
    </source>
</evidence>
<dbReference type="Pfam" id="PF07907">
    <property type="entry name" value="YibE_F"/>
    <property type="match status" value="1"/>
</dbReference>
<keyword evidence="1" id="KW-1133">Transmembrane helix</keyword>
<feature type="transmembrane region" description="Helical" evidence="1">
    <location>
        <begin position="9"/>
        <end position="27"/>
    </location>
</feature>
<feature type="transmembrane region" description="Helical" evidence="1">
    <location>
        <begin position="296"/>
        <end position="321"/>
    </location>
</feature>
<feature type="transmembrane region" description="Helical" evidence="1">
    <location>
        <begin position="127"/>
        <end position="143"/>
    </location>
</feature>
<reference evidence="3" key="1">
    <citation type="journal article" date="2019" name="Int. J. Syst. Evol. Microbiol.">
        <title>The Global Catalogue of Microorganisms (GCM) 10K type strain sequencing project: providing services to taxonomists for standard genome sequencing and annotation.</title>
        <authorList>
            <consortium name="The Broad Institute Genomics Platform"/>
            <consortium name="The Broad Institute Genome Sequencing Center for Infectious Disease"/>
            <person name="Wu L."/>
            <person name="Ma J."/>
        </authorList>
    </citation>
    <scope>NUCLEOTIDE SEQUENCE [LARGE SCALE GENOMIC DNA]</scope>
    <source>
        <strain evidence="3">KCTC 42143</strain>
    </source>
</reference>
<organism evidence="2 3">
    <name type="scientific">Carnobacterium antarcticum</name>
    <dbReference type="NCBI Taxonomy" id="2126436"/>
    <lineage>
        <taxon>Bacteria</taxon>
        <taxon>Bacillati</taxon>
        <taxon>Bacillota</taxon>
        <taxon>Bacilli</taxon>
        <taxon>Lactobacillales</taxon>
        <taxon>Carnobacteriaceae</taxon>
        <taxon>Carnobacterium</taxon>
    </lineage>
</organism>
<dbReference type="EMBL" id="JBHUFF010000014">
    <property type="protein sequence ID" value="MFD1799776.1"/>
    <property type="molecule type" value="Genomic_DNA"/>
</dbReference>
<name>A0ABW4NNF1_9LACT</name>
<sequence length="371" mass="40778">MKINLGKKAFFLYGFILLCLISSIVFVQNNFHLYEQPIAEVVEATLKEEQEAIDLPNTKDHLFYQHLVGKIKNGDRKGQLISLENKYSSSGAYDHNYQIGDELFVSIQTNNGESLRGVIDGPKRDKYVVVAAWLFILTVLLIGKRSGLFSLISLIINVLVLSLALNNYVNSERASLLLICGGLVVFFTVTSLLLISGNNEKTYAAILATLAGTFSALLIAYIVMVLTAEKGLRYEEMAFITRSPQKVFLASILVGSLGAVMDIAITITSSLYELYDKNKDIPLKDLKASGMEIGKDIMGTMTNVLFFAYVSGSIPMVLLYLKNGSALGYTLSMNLSLELTRALVGSIGIVLTIPISIYTATYFIRKKSAAK</sequence>
<feature type="transmembrane region" description="Helical" evidence="1">
    <location>
        <begin position="148"/>
        <end position="169"/>
    </location>
</feature>
<dbReference type="RefSeq" id="WP_058919809.1">
    <property type="nucleotide sequence ID" value="NZ_JBHSQC010000015.1"/>
</dbReference>
<evidence type="ECO:0000256" key="1">
    <source>
        <dbReference type="SAM" id="Phobius"/>
    </source>
</evidence>
<feature type="transmembrane region" description="Helical" evidence="1">
    <location>
        <begin position="175"/>
        <end position="195"/>
    </location>
</feature>
<keyword evidence="1" id="KW-0472">Membrane</keyword>
<gene>
    <name evidence="2" type="ORF">ACFSBK_07945</name>
</gene>
<dbReference type="PANTHER" id="PTHR41771">
    <property type="entry name" value="MEMBRANE PROTEIN-RELATED"/>
    <property type="match status" value="1"/>
</dbReference>
<feature type="transmembrane region" description="Helical" evidence="1">
    <location>
        <begin position="341"/>
        <end position="364"/>
    </location>
</feature>
<proteinExistence type="predicted"/>
<protein>
    <submittedName>
        <fullName evidence="2">YibE/F family protein</fullName>
    </submittedName>
</protein>
<dbReference type="InterPro" id="IPR012507">
    <property type="entry name" value="YibE_F"/>
</dbReference>
<dbReference type="PANTHER" id="PTHR41771:SF1">
    <property type="entry name" value="MEMBRANE PROTEIN"/>
    <property type="match status" value="1"/>
</dbReference>
<keyword evidence="1" id="KW-0812">Transmembrane</keyword>
<comment type="caution">
    <text evidence="2">The sequence shown here is derived from an EMBL/GenBank/DDBJ whole genome shotgun (WGS) entry which is preliminary data.</text>
</comment>
<dbReference type="Proteomes" id="UP001597285">
    <property type="component" value="Unassembled WGS sequence"/>
</dbReference>
<keyword evidence="3" id="KW-1185">Reference proteome</keyword>
<feature type="transmembrane region" description="Helical" evidence="1">
    <location>
        <begin position="247"/>
        <end position="275"/>
    </location>
</feature>
<feature type="transmembrane region" description="Helical" evidence="1">
    <location>
        <begin position="202"/>
        <end position="227"/>
    </location>
</feature>
<accession>A0ABW4NNF1</accession>
<evidence type="ECO:0000313" key="2">
    <source>
        <dbReference type="EMBL" id="MFD1799776.1"/>
    </source>
</evidence>